<protein>
    <submittedName>
        <fullName evidence="2">Type II toxin-antitoxin system VapC family toxin</fullName>
    </submittedName>
</protein>
<evidence type="ECO:0000313" key="2">
    <source>
        <dbReference type="EMBL" id="RSK33202.1"/>
    </source>
</evidence>
<dbReference type="AlphaFoldDB" id="A0A3R9MJM8"/>
<dbReference type="PANTHER" id="PTHR36173:SF2">
    <property type="entry name" value="RIBONUCLEASE VAPC16"/>
    <property type="match status" value="1"/>
</dbReference>
<proteinExistence type="predicted"/>
<reference evidence="2 3" key="1">
    <citation type="submission" date="2018-12" db="EMBL/GenBank/DDBJ databases">
        <authorList>
            <person name="Feng G."/>
            <person name="Zhu H."/>
        </authorList>
    </citation>
    <scope>NUCLEOTIDE SEQUENCE [LARGE SCALE GENOMIC DNA]</scope>
    <source>
        <strain evidence="2 3">9PBR-2</strain>
    </source>
</reference>
<comment type="caution">
    <text evidence="2">The sequence shown here is derived from an EMBL/GenBank/DDBJ whole genome shotgun (WGS) entry which is preliminary data.</text>
</comment>
<feature type="domain" description="PIN" evidence="1">
    <location>
        <begin position="3"/>
        <end position="121"/>
    </location>
</feature>
<dbReference type="InterPro" id="IPR002716">
    <property type="entry name" value="PIN_dom"/>
</dbReference>
<keyword evidence="3" id="KW-1185">Reference proteome</keyword>
<dbReference type="InterPro" id="IPR052919">
    <property type="entry name" value="TA_system_RNase"/>
</dbReference>
<dbReference type="RefSeq" id="WP_125429690.1">
    <property type="nucleotide sequence ID" value="NZ_RWIS01000006.1"/>
</dbReference>
<dbReference type="SUPFAM" id="SSF88723">
    <property type="entry name" value="PIN domain-like"/>
    <property type="match status" value="1"/>
</dbReference>
<name>A0A3R9MJM8_9BACT</name>
<dbReference type="PANTHER" id="PTHR36173">
    <property type="entry name" value="RIBONUCLEASE VAPC16-RELATED"/>
    <property type="match status" value="1"/>
</dbReference>
<sequence>MLILLDTHILLWYQSENPQLTASASALILDSSNELLVSAATWWEMAIKISAGKLKVDLATSLAAATRRGIKVLNLQPTHFLRVATLPYPDDKHRDPFDRLIIAQALVEQIPVLTADDKFDLYPDVQRLS</sequence>
<dbReference type="Pfam" id="PF01850">
    <property type="entry name" value="PIN"/>
    <property type="match status" value="1"/>
</dbReference>
<dbReference type="InterPro" id="IPR029060">
    <property type="entry name" value="PIN-like_dom_sf"/>
</dbReference>
<dbReference type="Proteomes" id="UP000280066">
    <property type="component" value="Unassembled WGS sequence"/>
</dbReference>
<dbReference type="InterPro" id="IPR041705">
    <property type="entry name" value="PIN_Sll0205"/>
</dbReference>
<dbReference type="EMBL" id="RWIS01000006">
    <property type="protein sequence ID" value="RSK33202.1"/>
    <property type="molecule type" value="Genomic_DNA"/>
</dbReference>
<accession>A0A3R9MJM8</accession>
<dbReference type="CDD" id="cd09872">
    <property type="entry name" value="PIN_Sll0205-like"/>
    <property type="match status" value="1"/>
</dbReference>
<evidence type="ECO:0000313" key="3">
    <source>
        <dbReference type="Proteomes" id="UP000280066"/>
    </source>
</evidence>
<dbReference type="Gene3D" id="3.40.50.1010">
    <property type="entry name" value="5'-nuclease"/>
    <property type="match status" value="1"/>
</dbReference>
<evidence type="ECO:0000259" key="1">
    <source>
        <dbReference type="Pfam" id="PF01850"/>
    </source>
</evidence>
<organism evidence="2 3">
    <name type="scientific">Hymenobacter metallilatus</name>
    <dbReference type="NCBI Taxonomy" id="2493666"/>
    <lineage>
        <taxon>Bacteria</taxon>
        <taxon>Pseudomonadati</taxon>
        <taxon>Bacteroidota</taxon>
        <taxon>Cytophagia</taxon>
        <taxon>Cytophagales</taxon>
        <taxon>Hymenobacteraceae</taxon>
        <taxon>Hymenobacter</taxon>
    </lineage>
</organism>
<gene>
    <name evidence="2" type="ORF">EI290_10840</name>
</gene>
<dbReference type="OrthoDB" id="9798990at2"/>